<evidence type="ECO:0000259" key="2">
    <source>
        <dbReference type="Pfam" id="PF00561"/>
    </source>
</evidence>
<accession>A0A290MNK2</accession>
<dbReference type="AlphaFoldDB" id="A0A290MNK2"/>
<dbReference type="PANTHER" id="PTHR43194:SF2">
    <property type="entry name" value="PEROXISOMAL MEMBRANE PROTEIN LPX1"/>
    <property type="match status" value="1"/>
</dbReference>
<name>A0A290MNK2_CAUVI</name>
<gene>
    <name evidence="3" type="ORF">CA606_15730</name>
</gene>
<keyword evidence="3" id="KW-0378">Hydrolase</keyword>
<evidence type="ECO:0000256" key="1">
    <source>
        <dbReference type="SAM" id="SignalP"/>
    </source>
</evidence>
<feature type="domain" description="AB hydrolase-1" evidence="2">
    <location>
        <begin position="43"/>
        <end position="142"/>
    </location>
</feature>
<reference evidence="4" key="1">
    <citation type="submission" date="2017-09" db="EMBL/GenBank/DDBJ databases">
        <title>Genome evolution observed in wild isolates of Caulobacter crescentus.</title>
        <authorList>
            <person name="Ely B."/>
            <person name="Wilson K."/>
            <person name="Scott D."/>
        </authorList>
    </citation>
    <scope>NUCLEOTIDE SEQUENCE [LARGE SCALE GENOMIC DNA]</scope>
    <source>
        <strain evidence="4">CB13b1a</strain>
    </source>
</reference>
<evidence type="ECO:0000313" key="3">
    <source>
        <dbReference type="EMBL" id="ATC33666.1"/>
    </source>
</evidence>
<dbReference type="SUPFAM" id="SSF53474">
    <property type="entry name" value="alpha/beta-Hydrolases"/>
    <property type="match status" value="1"/>
</dbReference>
<feature type="chain" id="PRO_5012583852" evidence="1">
    <location>
        <begin position="21"/>
        <end position="265"/>
    </location>
</feature>
<dbReference type="PANTHER" id="PTHR43194">
    <property type="entry name" value="HYDROLASE ALPHA/BETA FOLD FAMILY"/>
    <property type="match status" value="1"/>
</dbReference>
<dbReference type="InterPro" id="IPR050228">
    <property type="entry name" value="Carboxylesterase_BioH"/>
</dbReference>
<evidence type="ECO:0000313" key="4">
    <source>
        <dbReference type="Proteomes" id="UP000217311"/>
    </source>
</evidence>
<dbReference type="Gene3D" id="3.40.50.1820">
    <property type="entry name" value="alpha/beta hydrolase"/>
    <property type="match status" value="1"/>
</dbReference>
<dbReference type="Pfam" id="PF00561">
    <property type="entry name" value="Abhydrolase_1"/>
    <property type="match status" value="1"/>
</dbReference>
<dbReference type="InterPro" id="IPR029058">
    <property type="entry name" value="AB_hydrolase_fold"/>
</dbReference>
<dbReference type="Proteomes" id="UP000217311">
    <property type="component" value="Chromosome"/>
</dbReference>
<protein>
    <submittedName>
        <fullName evidence="3">Alpha/beta hydrolase</fullName>
    </submittedName>
</protein>
<dbReference type="InterPro" id="IPR000073">
    <property type="entry name" value="AB_hydrolase_1"/>
</dbReference>
<dbReference type="GO" id="GO:0016787">
    <property type="term" value="F:hydrolase activity"/>
    <property type="evidence" value="ECO:0007669"/>
    <property type="project" value="UniProtKB-KW"/>
</dbReference>
<dbReference type="RefSeq" id="WP_096053032.1">
    <property type="nucleotide sequence ID" value="NZ_CP023315.3"/>
</dbReference>
<organism evidence="3 4">
    <name type="scientific">Caulobacter vibrioides</name>
    <name type="common">Caulobacter crescentus</name>
    <dbReference type="NCBI Taxonomy" id="155892"/>
    <lineage>
        <taxon>Bacteria</taxon>
        <taxon>Pseudomonadati</taxon>
        <taxon>Pseudomonadota</taxon>
        <taxon>Alphaproteobacteria</taxon>
        <taxon>Caulobacterales</taxon>
        <taxon>Caulobacteraceae</taxon>
        <taxon>Caulobacter</taxon>
    </lineage>
</organism>
<feature type="signal peptide" evidence="1">
    <location>
        <begin position="1"/>
        <end position="20"/>
    </location>
</feature>
<dbReference type="EMBL" id="CP023315">
    <property type="protein sequence ID" value="ATC33666.1"/>
    <property type="molecule type" value="Genomic_DNA"/>
</dbReference>
<keyword evidence="1" id="KW-0732">Signal</keyword>
<proteinExistence type="predicted"/>
<sequence>MKVLAIALFCAALSFSGARAEEGWVQMSDGVRVHFVDQGEGVAVVLLHGMTGSAASNYGETGAINALARSHRVIAIDFRGHGRSDKPTHAEAYRPDRLVEDVLAVLDDRKVQRAHFVGYSIGGWTVRRLVSAAPRRVLSVVLGGDGVFDGGWRALGSEDAKGDDTSPPPAASHLWDPKADRPAYKAFGEGVSRPATYSDRPPFEAPVLQILGQFDYPNTMSKLLKRQVSDYRLVVLPGRTHLTALADPGFTQAILRFIDDDDPVR</sequence>